<keyword evidence="1" id="KW-1133">Transmembrane helix</keyword>
<keyword evidence="4" id="KW-1185">Reference proteome</keyword>
<accession>A0ABD0WPZ8</accession>
<dbReference type="EMBL" id="JAGEUA010000005">
    <property type="protein sequence ID" value="KAL0978919.1"/>
    <property type="molecule type" value="Genomic_DNA"/>
</dbReference>
<sequence>MKLEDAGPVQSPELIEPILISSSFVTLEWHYDEYNPSNPGFITGYLVTVHKASSINTAHGPFNRTVADPHNKSITIVGLHENQEYTFYLSALTKMGSGPQTRITVRTQQIHEPITAWRTSDPKLMAKILIAFLLLLGLLILLWPFCKTLKSCIVEAFGHPAGMNIKIFELDCDLLETSERLRCLRQEDCVCCKIEFLNVRESMSERTPLIHPQNPPMYSSSNPISSSSPCPVPHFSQHWQQKGYLPQSPTETLDCTVLKGLNNRTYTPTGGMEKRAELKPFSVPEVYVISVSPIMLSNIISIKPSEEPDLIQGASLENVDE</sequence>
<feature type="transmembrane region" description="Helical" evidence="1">
    <location>
        <begin position="124"/>
        <end position="145"/>
    </location>
</feature>
<dbReference type="Proteomes" id="UP001557470">
    <property type="component" value="Unassembled WGS sequence"/>
</dbReference>
<keyword evidence="1" id="KW-0472">Membrane</keyword>
<protein>
    <recommendedName>
        <fullName evidence="2">Fibronectin type-III domain-containing protein</fullName>
    </recommendedName>
</protein>
<name>A0ABD0WPZ8_UMBPY</name>
<dbReference type="InterPro" id="IPR003961">
    <property type="entry name" value="FN3_dom"/>
</dbReference>
<dbReference type="PROSITE" id="PS50853">
    <property type="entry name" value="FN3"/>
    <property type="match status" value="1"/>
</dbReference>
<keyword evidence="1" id="KW-0812">Transmembrane</keyword>
<comment type="caution">
    <text evidence="3">The sequence shown here is derived from an EMBL/GenBank/DDBJ whole genome shotgun (WGS) entry which is preliminary data.</text>
</comment>
<dbReference type="SUPFAM" id="SSF49265">
    <property type="entry name" value="Fibronectin type III"/>
    <property type="match status" value="1"/>
</dbReference>
<evidence type="ECO:0000313" key="3">
    <source>
        <dbReference type="EMBL" id="KAL0978919.1"/>
    </source>
</evidence>
<dbReference type="AlphaFoldDB" id="A0ABD0WPZ8"/>
<proteinExistence type="predicted"/>
<dbReference type="CDD" id="cd00063">
    <property type="entry name" value="FN3"/>
    <property type="match status" value="1"/>
</dbReference>
<dbReference type="SMART" id="SM00060">
    <property type="entry name" value="FN3"/>
    <property type="match status" value="1"/>
</dbReference>
<feature type="domain" description="Fibronectin type-III" evidence="2">
    <location>
        <begin position="11"/>
        <end position="113"/>
    </location>
</feature>
<evidence type="ECO:0000256" key="1">
    <source>
        <dbReference type="SAM" id="Phobius"/>
    </source>
</evidence>
<evidence type="ECO:0000313" key="4">
    <source>
        <dbReference type="Proteomes" id="UP001557470"/>
    </source>
</evidence>
<reference evidence="3 4" key="1">
    <citation type="submission" date="2024-06" db="EMBL/GenBank/DDBJ databases">
        <authorList>
            <person name="Pan Q."/>
            <person name="Wen M."/>
            <person name="Jouanno E."/>
            <person name="Zahm M."/>
            <person name="Klopp C."/>
            <person name="Cabau C."/>
            <person name="Louis A."/>
            <person name="Berthelot C."/>
            <person name="Parey E."/>
            <person name="Roest Crollius H."/>
            <person name="Montfort J."/>
            <person name="Robinson-Rechavi M."/>
            <person name="Bouchez O."/>
            <person name="Lampietro C."/>
            <person name="Lopez Roques C."/>
            <person name="Donnadieu C."/>
            <person name="Postlethwait J."/>
            <person name="Bobe J."/>
            <person name="Verreycken H."/>
            <person name="Guiguen Y."/>
        </authorList>
    </citation>
    <scope>NUCLEOTIDE SEQUENCE [LARGE SCALE GENOMIC DNA]</scope>
    <source>
        <strain evidence="3">Up_M1</strain>
        <tissue evidence="3">Testis</tissue>
    </source>
</reference>
<dbReference type="InterPro" id="IPR036116">
    <property type="entry name" value="FN3_sf"/>
</dbReference>
<dbReference type="Pfam" id="PF00041">
    <property type="entry name" value="fn3"/>
    <property type="match status" value="1"/>
</dbReference>
<dbReference type="Gene3D" id="2.60.40.10">
    <property type="entry name" value="Immunoglobulins"/>
    <property type="match status" value="1"/>
</dbReference>
<organism evidence="3 4">
    <name type="scientific">Umbra pygmaea</name>
    <name type="common">Eastern mudminnow</name>
    <dbReference type="NCBI Taxonomy" id="75934"/>
    <lineage>
        <taxon>Eukaryota</taxon>
        <taxon>Metazoa</taxon>
        <taxon>Chordata</taxon>
        <taxon>Craniata</taxon>
        <taxon>Vertebrata</taxon>
        <taxon>Euteleostomi</taxon>
        <taxon>Actinopterygii</taxon>
        <taxon>Neopterygii</taxon>
        <taxon>Teleostei</taxon>
        <taxon>Protacanthopterygii</taxon>
        <taxon>Esociformes</taxon>
        <taxon>Umbridae</taxon>
        <taxon>Umbra</taxon>
    </lineage>
</organism>
<gene>
    <name evidence="3" type="ORF">UPYG_G00177810</name>
</gene>
<evidence type="ECO:0000259" key="2">
    <source>
        <dbReference type="PROSITE" id="PS50853"/>
    </source>
</evidence>
<dbReference type="InterPro" id="IPR013783">
    <property type="entry name" value="Ig-like_fold"/>
</dbReference>